<organism evidence="2 3">
    <name type="scientific">bacterium (Candidatus Ratteibacteria) CG01_land_8_20_14_3_00_40_19</name>
    <dbReference type="NCBI Taxonomy" id="2014290"/>
    <lineage>
        <taxon>Bacteria</taxon>
        <taxon>Candidatus Ratteibacteria</taxon>
    </lineage>
</organism>
<reference evidence="3" key="1">
    <citation type="submission" date="2017-09" db="EMBL/GenBank/DDBJ databases">
        <title>Depth-based differentiation of microbial function through sediment-hosted aquifers and enrichment of novel symbionts in the deep terrestrial subsurface.</title>
        <authorList>
            <person name="Probst A.J."/>
            <person name="Ladd B."/>
            <person name="Jarett J.K."/>
            <person name="Geller-Mcgrath D.E."/>
            <person name="Sieber C.M.K."/>
            <person name="Emerson J.B."/>
            <person name="Anantharaman K."/>
            <person name="Thomas B.C."/>
            <person name="Malmstrom R."/>
            <person name="Stieglmeier M."/>
            <person name="Klingl A."/>
            <person name="Woyke T."/>
            <person name="Ryan C.M."/>
            <person name="Banfield J.F."/>
        </authorList>
    </citation>
    <scope>NUCLEOTIDE SEQUENCE [LARGE SCALE GENOMIC DNA]</scope>
</reference>
<dbReference type="AlphaFoldDB" id="A0A2M7E8H7"/>
<keyword evidence="1" id="KW-1133">Transmembrane helix</keyword>
<evidence type="ECO:0000313" key="3">
    <source>
        <dbReference type="Proteomes" id="UP000228886"/>
    </source>
</evidence>
<evidence type="ECO:0008006" key="4">
    <source>
        <dbReference type="Google" id="ProtNLM"/>
    </source>
</evidence>
<sequence length="119" mass="13617">MKKGFTLITVVFALAILTIGVLSIVLLFPPGHKAVDRSRAMTIAALIADRELNTIQTLYSSFDSPPPPEELFGRDPDFPRFFWRAIISGKEIYTVDLEVTWEEQRKKQQESFTTKFTKH</sequence>
<evidence type="ECO:0000313" key="2">
    <source>
        <dbReference type="EMBL" id="PIV64023.1"/>
    </source>
</evidence>
<name>A0A2M7E8H7_9BACT</name>
<comment type="caution">
    <text evidence="2">The sequence shown here is derived from an EMBL/GenBank/DDBJ whole genome shotgun (WGS) entry which is preliminary data.</text>
</comment>
<dbReference type="EMBL" id="PETL01000212">
    <property type="protein sequence ID" value="PIV64023.1"/>
    <property type="molecule type" value="Genomic_DNA"/>
</dbReference>
<feature type="transmembrane region" description="Helical" evidence="1">
    <location>
        <begin position="6"/>
        <end position="29"/>
    </location>
</feature>
<proteinExistence type="predicted"/>
<evidence type="ECO:0000256" key="1">
    <source>
        <dbReference type="SAM" id="Phobius"/>
    </source>
</evidence>
<accession>A0A2M7E8H7</accession>
<keyword evidence="1" id="KW-0812">Transmembrane</keyword>
<keyword evidence="1" id="KW-0472">Membrane</keyword>
<gene>
    <name evidence="2" type="ORF">COS11_04360</name>
</gene>
<protein>
    <recommendedName>
        <fullName evidence="4">Type II secretion system protein GspG C-terminal domain-containing protein</fullName>
    </recommendedName>
</protein>
<dbReference type="Proteomes" id="UP000228886">
    <property type="component" value="Unassembled WGS sequence"/>
</dbReference>